<evidence type="ECO:0000256" key="1">
    <source>
        <dbReference type="SAM" id="MobiDB-lite"/>
    </source>
</evidence>
<feature type="compositionally biased region" description="Basic residues" evidence="1">
    <location>
        <begin position="111"/>
        <end position="120"/>
    </location>
</feature>
<feature type="region of interest" description="Disordered" evidence="1">
    <location>
        <begin position="337"/>
        <end position="373"/>
    </location>
</feature>
<dbReference type="InterPro" id="IPR005162">
    <property type="entry name" value="Retrotrans_gag_dom"/>
</dbReference>
<dbReference type="PANTHER" id="PTHR33223">
    <property type="entry name" value="CCHC-TYPE DOMAIN-CONTAINING PROTEIN"/>
    <property type="match status" value="1"/>
</dbReference>
<evidence type="ECO:0000259" key="2">
    <source>
        <dbReference type="Pfam" id="PF03732"/>
    </source>
</evidence>
<organism evidence="3 4">
    <name type="scientific">Tanacetum coccineum</name>
    <dbReference type="NCBI Taxonomy" id="301880"/>
    <lineage>
        <taxon>Eukaryota</taxon>
        <taxon>Viridiplantae</taxon>
        <taxon>Streptophyta</taxon>
        <taxon>Embryophyta</taxon>
        <taxon>Tracheophyta</taxon>
        <taxon>Spermatophyta</taxon>
        <taxon>Magnoliopsida</taxon>
        <taxon>eudicotyledons</taxon>
        <taxon>Gunneridae</taxon>
        <taxon>Pentapetalae</taxon>
        <taxon>asterids</taxon>
        <taxon>campanulids</taxon>
        <taxon>Asterales</taxon>
        <taxon>Asteraceae</taxon>
        <taxon>Asteroideae</taxon>
        <taxon>Anthemideae</taxon>
        <taxon>Anthemidinae</taxon>
        <taxon>Tanacetum</taxon>
    </lineage>
</organism>
<dbReference type="EMBL" id="BQNB010009259">
    <property type="protein sequence ID" value="GJS60995.1"/>
    <property type="molecule type" value="Genomic_DNA"/>
</dbReference>
<keyword evidence="3" id="KW-0695">RNA-directed DNA polymerase</keyword>
<protein>
    <submittedName>
        <fullName evidence="3">Reverse transcriptase domain-containing protein</fullName>
    </submittedName>
</protein>
<dbReference type="Pfam" id="PF03732">
    <property type="entry name" value="Retrotrans_gag"/>
    <property type="match status" value="1"/>
</dbReference>
<keyword evidence="3" id="KW-0548">Nucleotidyltransferase</keyword>
<keyword evidence="3" id="KW-0808">Transferase</keyword>
<gene>
    <name evidence="3" type="ORF">Tco_0655779</name>
</gene>
<evidence type="ECO:0000313" key="3">
    <source>
        <dbReference type="EMBL" id="GJS60995.1"/>
    </source>
</evidence>
<evidence type="ECO:0000313" key="4">
    <source>
        <dbReference type="Proteomes" id="UP001151760"/>
    </source>
</evidence>
<dbReference type="GO" id="GO:0003964">
    <property type="term" value="F:RNA-directed DNA polymerase activity"/>
    <property type="evidence" value="ECO:0007669"/>
    <property type="project" value="UniProtKB-KW"/>
</dbReference>
<comment type="caution">
    <text evidence="3">The sequence shown here is derived from an EMBL/GenBank/DDBJ whole genome shotgun (WGS) entry which is preliminary data.</text>
</comment>
<feature type="compositionally biased region" description="Polar residues" evidence="1">
    <location>
        <begin position="359"/>
        <end position="373"/>
    </location>
</feature>
<feature type="domain" description="Retrotransposon gag" evidence="2">
    <location>
        <begin position="219"/>
        <end position="286"/>
    </location>
</feature>
<feature type="region of interest" description="Disordered" evidence="1">
    <location>
        <begin position="61"/>
        <end position="125"/>
    </location>
</feature>
<keyword evidence="4" id="KW-1185">Reference proteome</keyword>
<accession>A0ABQ4X7K4</accession>
<feature type="compositionally biased region" description="Basic and acidic residues" evidence="1">
    <location>
        <begin position="61"/>
        <end position="78"/>
    </location>
</feature>
<sequence length="394" mass="45631">MSRPVELNLTPPTFVVRNTVGREKEQTLKNPDRPASDAALWEYCDKNYHQLLPIIAEKVHNEKEVSQHSESRTLDARDLRRRLKSRRSRSTSRSPEPTSVFSRIQRDRSASPRRRQGDKRRRGEDVFHRLGIEEEVCPHIQNAATRKSSIEEEDLSKPWTCEESDPFTPRMRYFELPKKSRMPNNVKTYDESDNPEDHLKIFQAAAKVERWTMPTWCHMFNSTLTGSARVWFDDLPPESIDSYDDLKKAFLANYLQQKKCVKDPVEIHHIKQREGESTKDSVRSFATNDYSRGKKNSNKFCEFHREVGHNTDECVHLKRQIEELIKNGKLSHVIRELKQGSGKDRPKTAKNGGNIRKGQASSNLDGSVVTKSRQAKNCTKFLSKSGNFVPTLRR</sequence>
<feature type="compositionally biased region" description="Basic residues" evidence="1">
    <location>
        <begin position="79"/>
        <end position="90"/>
    </location>
</feature>
<name>A0ABQ4X7K4_9ASTR</name>
<dbReference type="PANTHER" id="PTHR33223:SF11">
    <property type="entry name" value="ELEMENT PROTEIN, PUTATIVE-RELATED"/>
    <property type="match status" value="1"/>
</dbReference>
<reference evidence="3" key="1">
    <citation type="journal article" date="2022" name="Int. J. Mol. Sci.">
        <title>Draft Genome of Tanacetum Coccineum: Genomic Comparison of Closely Related Tanacetum-Family Plants.</title>
        <authorList>
            <person name="Yamashiro T."/>
            <person name="Shiraishi A."/>
            <person name="Nakayama K."/>
            <person name="Satake H."/>
        </authorList>
    </citation>
    <scope>NUCLEOTIDE SEQUENCE</scope>
</reference>
<dbReference type="Proteomes" id="UP001151760">
    <property type="component" value="Unassembled WGS sequence"/>
</dbReference>
<reference evidence="3" key="2">
    <citation type="submission" date="2022-01" db="EMBL/GenBank/DDBJ databases">
        <authorList>
            <person name="Yamashiro T."/>
            <person name="Shiraishi A."/>
            <person name="Satake H."/>
            <person name="Nakayama K."/>
        </authorList>
    </citation>
    <scope>NUCLEOTIDE SEQUENCE</scope>
</reference>
<proteinExistence type="predicted"/>
<feature type="compositionally biased region" description="Basic and acidic residues" evidence="1">
    <location>
        <begin position="337"/>
        <end position="347"/>
    </location>
</feature>